<dbReference type="AlphaFoldDB" id="A0A8E0QJR9"/>
<evidence type="ECO:0008006" key="3">
    <source>
        <dbReference type="Google" id="ProtNLM"/>
    </source>
</evidence>
<dbReference type="GO" id="GO:0016791">
    <property type="term" value="F:phosphatase activity"/>
    <property type="evidence" value="ECO:0007669"/>
    <property type="project" value="UniProtKB-ARBA"/>
</dbReference>
<reference evidence="1" key="1">
    <citation type="journal article" date="2015" name="Genome Announc.">
        <title>Draft Genome Sequence of the Pathogenic Filamentous Fungus Aspergillus udagawae Strain IFM 46973T.</title>
        <authorList>
            <person name="Kusuya Y."/>
            <person name="Takahashi-Nakaguchi A."/>
            <person name="Takahashi H."/>
            <person name="Yaguchi T."/>
        </authorList>
    </citation>
    <scope>NUCLEOTIDE SEQUENCE</scope>
    <source>
        <strain evidence="1">IFM 46973</strain>
    </source>
</reference>
<dbReference type="Proteomes" id="UP000036893">
    <property type="component" value="Unassembled WGS sequence"/>
</dbReference>
<dbReference type="InterPro" id="IPR023214">
    <property type="entry name" value="HAD_sf"/>
</dbReference>
<reference evidence="1" key="2">
    <citation type="submission" date="2021-01" db="EMBL/GenBank/DDBJ databases">
        <title>Pan-genome distribution and transcriptional activeness of fungal secondary metabolism genes in Aspergillus section Fumigati.</title>
        <authorList>
            <person name="Takahashi H."/>
            <person name="Umemura M."/>
            <person name="Ninomiya A."/>
            <person name="Kusuya Y."/>
            <person name="Urayama S."/>
            <person name="Shimizu M."/>
            <person name="Watanabe A."/>
            <person name="Kamei K."/>
            <person name="Yaguchi T."/>
            <person name="Hagiwara D."/>
        </authorList>
    </citation>
    <scope>NUCLEOTIDE SEQUENCE</scope>
    <source>
        <strain evidence="1">IFM 46973</strain>
    </source>
</reference>
<evidence type="ECO:0000313" key="1">
    <source>
        <dbReference type="EMBL" id="GIC85755.1"/>
    </source>
</evidence>
<dbReference type="GeneID" id="66989069"/>
<sequence>MTRQKSPQYKAIIFDLGDVFFTWDAPKDTAVLPNLFKKMLTSPTWSDYERGKLSEESCYERLAEQFDVDSSEIARSLRKAQQSLTTDAAIVSLISEIRALAGHIAIYAMSNISAPAYAAVLQTQPEMGIFDGVFPSGCYGTRKPELLFYKKVLQEIAVPPNQIIFIDDQLENVVSAQSTGMHGIVYTGAGELSRQLRNLVLDPVQRGREFLRRNAGALYSICETGQVIRENFSQLLILEATGDRSLVNLEYQQRSWNFFQGGPPSTSETFPDDVDTTSIALMILPADDNTVNSVLGEISEVANDEGIVNTYFDQTRQRIDPAVCVNVLRLFYTYGRGATLPLTLQWVSDVLEHRAHLHGTRYYPSPEVFLYFVSQLCRFSKREPTLQLLETLLTDRLKERIQVKADTLSLAMRILACLSVGISQVEVDVRELLALQCKDGSWEPGSFYRFGSSKMNVGNRGLTTALATRAVELYQGTRIRSKGTE</sequence>
<proteinExistence type="predicted"/>
<protein>
    <recommendedName>
        <fullName evidence="3">Alpha-D-glucose-1-phosphate phosphatase YihX</fullName>
    </recommendedName>
</protein>
<evidence type="ECO:0000313" key="2">
    <source>
        <dbReference type="Proteomes" id="UP000036893"/>
    </source>
</evidence>
<dbReference type="Gene3D" id="1.10.150.240">
    <property type="entry name" value="Putative phosphatase, domain 2"/>
    <property type="match status" value="1"/>
</dbReference>
<dbReference type="EMBL" id="BBXM02000001">
    <property type="protein sequence ID" value="GIC85755.1"/>
    <property type="molecule type" value="Genomic_DNA"/>
</dbReference>
<dbReference type="PANTHER" id="PTHR43611">
    <property type="entry name" value="ALPHA-D-GLUCOSE 1-PHOSPHATE PHOSPHATASE"/>
    <property type="match status" value="1"/>
</dbReference>
<accession>A0A8E0QJR9</accession>
<dbReference type="InterPro" id="IPR023198">
    <property type="entry name" value="PGP-like_dom2"/>
</dbReference>
<dbReference type="SFLD" id="SFLDS00003">
    <property type="entry name" value="Haloacid_Dehalogenase"/>
    <property type="match status" value="1"/>
</dbReference>
<dbReference type="Gene3D" id="3.40.50.1000">
    <property type="entry name" value="HAD superfamily/HAD-like"/>
    <property type="match status" value="1"/>
</dbReference>
<name>A0A8E0QJR9_9EURO</name>
<organism evidence="1 2">
    <name type="scientific">Aspergillus udagawae</name>
    <dbReference type="NCBI Taxonomy" id="91492"/>
    <lineage>
        <taxon>Eukaryota</taxon>
        <taxon>Fungi</taxon>
        <taxon>Dikarya</taxon>
        <taxon>Ascomycota</taxon>
        <taxon>Pezizomycotina</taxon>
        <taxon>Eurotiomycetes</taxon>
        <taxon>Eurotiomycetidae</taxon>
        <taxon>Eurotiales</taxon>
        <taxon>Aspergillaceae</taxon>
        <taxon>Aspergillus</taxon>
        <taxon>Aspergillus subgen. Fumigati</taxon>
    </lineage>
</organism>
<dbReference type="SUPFAM" id="SSF56784">
    <property type="entry name" value="HAD-like"/>
    <property type="match status" value="1"/>
</dbReference>
<comment type="caution">
    <text evidence="1">The sequence shown here is derived from an EMBL/GenBank/DDBJ whole genome shotgun (WGS) entry which is preliminary data.</text>
</comment>
<dbReference type="PANTHER" id="PTHR43611:SF3">
    <property type="entry name" value="FLAVIN MONONUCLEOTIDE HYDROLASE 1, CHLOROPLATIC"/>
    <property type="match status" value="1"/>
</dbReference>
<dbReference type="RefSeq" id="XP_043143021.1">
    <property type="nucleotide sequence ID" value="XM_043287086.1"/>
</dbReference>
<dbReference type="InterPro" id="IPR006439">
    <property type="entry name" value="HAD-SF_hydro_IA"/>
</dbReference>
<dbReference type="NCBIfam" id="TIGR01509">
    <property type="entry name" value="HAD-SF-IA-v3"/>
    <property type="match status" value="1"/>
</dbReference>
<gene>
    <name evidence="1" type="ORF">Aud_001593</name>
</gene>
<dbReference type="SFLD" id="SFLDG01129">
    <property type="entry name" value="C1.5:_HAD__Beta-PGM__Phosphata"/>
    <property type="match status" value="1"/>
</dbReference>
<dbReference type="InterPro" id="IPR036412">
    <property type="entry name" value="HAD-like_sf"/>
</dbReference>